<keyword evidence="3" id="KW-1185">Reference proteome</keyword>
<evidence type="ECO:0000256" key="1">
    <source>
        <dbReference type="SAM" id="MobiDB-lite"/>
    </source>
</evidence>
<evidence type="ECO:0000313" key="2">
    <source>
        <dbReference type="EMBL" id="GAA5162822.1"/>
    </source>
</evidence>
<evidence type="ECO:0000313" key="3">
    <source>
        <dbReference type="Proteomes" id="UP001500192"/>
    </source>
</evidence>
<organism evidence="2 3">
    <name type="scientific">Amycolatopsis dongchuanensis</name>
    <dbReference type="NCBI Taxonomy" id="1070866"/>
    <lineage>
        <taxon>Bacteria</taxon>
        <taxon>Bacillati</taxon>
        <taxon>Actinomycetota</taxon>
        <taxon>Actinomycetes</taxon>
        <taxon>Pseudonocardiales</taxon>
        <taxon>Pseudonocardiaceae</taxon>
        <taxon>Amycolatopsis</taxon>
    </lineage>
</organism>
<protein>
    <submittedName>
        <fullName evidence="2">Uncharacterized protein</fullName>
    </submittedName>
</protein>
<proteinExistence type="predicted"/>
<name>A0ABP9QJ52_9PSEU</name>
<dbReference type="Proteomes" id="UP001500192">
    <property type="component" value="Unassembled WGS sequence"/>
</dbReference>
<dbReference type="RefSeq" id="WP_346054047.1">
    <property type="nucleotide sequence ID" value="NZ_BAABIB010000063.1"/>
</dbReference>
<gene>
    <name evidence="2" type="ORF">GCM10023214_30190</name>
</gene>
<feature type="region of interest" description="Disordered" evidence="1">
    <location>
        <begin position="116"/>
        <end position="140"/>
    </location>
</feature>
<accession>A0ABP9QJ52</accession>
<sequence length="140" mass="14885">MGLENVWIRTLSDGLVRADQVIGISHHRTPALSGKAGRWLVSVAVAAPAGHGGTDGWQLTSLHRTLVQTDAEPRYAPDALARLLAQLATVETAGVINPVVSGRGEVRFEFARFDSERPRQSGEGEVPEAGERVPEVVGVG</sequence>
<reference evidence="3" key="1">
    <citation type="journal article" date="2019" name="Int. J. Syst. Evol. Microbiol.">
        <title>The Global Catalogue of Microorganisms (GCM) 10K type strain sequencing project: providing services to taxonomists for standard genome sequencing and annotation.</title>
        <authorList>
            <consortium name="The Broad Institute Genomics Platform"/>
            <consortium name="The Broad Institute Genome Sequencing Center for Infectious Disease"/>
            <person name="Wu L."/>
            <person name="Ma J."/>
        </authorList>
    </citation>
    <scope>NUCLEOTIDE SEQUENCE [LARGE SCALE GENOMIC DNA]</scope>
    <source>
        <strain evidence="3">JCM 18054</strain>
    </source>
</reference>
<comment type="caution">
    <text evidence="2">The sequence shown here is derived from an EMBL/GenBank/DDBJ whole genome shotgun (WGS) entry which is preliminary data.</text>
</comment>
<dbReference type="EMBL" id="BAABIB010000063">
    <property type="protein sequence ID" value="GAA5162822.1"/>
    <property type="molecule type" value="Genomic_DNA"/>
</dbReference>